<evidence type="ECO:0000256" key="2">
    <source>
        <dbReference type="ARBA" id="ARBA00023002"/>
    </source>
</evidence>
<dbReference type="SUPFAM" id="SSF48484">
    <property type="entry name" value="Lipoxigenase"/>
    <property type="match status" value="1"/>
</dbReference>
<accession>A6G9N6</accession>
<dbReference type="PRINTS" id="PR00087">
    <property type="entry name" value="LIPOXYGENASE"/>
</dbReference>
<organism evidence="4 5">
    <name type="scientific">Plesiocystis pacifica SIR-1</name>
    <dbReference type="NCBI Taxonomy" id="391625"/>
    <lineage>
        <taxon>Bacteria</taxon>
        <taxon>Pseudomonadati</taxon>
        <taxon>Myxococcota</taxon>
        <taxon>Polyangia</taxon>
        <taxon>Nannocystales</taxon>
        <taxon>Nannocystaceae</taxon>
        <taxon>Plesiocystis</taxon>
    </lineage>
</organism>
<dbReference type="PROSITE" id="PS51393">
    <property type="entry name" value="LIPOXYGENASE_3"/>
    <property type="match status" value="1"/>
</dbReference>
<dbReference type="AlphaFoldDB" id="A6G9N6"/>
<dbReference type="RefSeq" id="WP_006973429.1">
    <property type="nucleotide sequence ID" value="NZ_ABCS01000046.1"/>
</dbReference>
<keyword evidence="2" id="KW-0560">Oxidoreductase</keyword>
<comment type="caution">
    <text evidence="4">The sequence shown here is derived from an EMBL/GenBank/DDBJ whole genome shotgun (WGS) entry which is preliminary data.</text>
</comment>
<dbReference type="GO" id="GO:0016702">
    <property type="term" value="F:oxidoreductase activity, acting on single donors with incorporation of molecular oxygen, incorporation of two atoms of oxygen"/>
    <property type="evidence" value="ECO:0007669"/>
    <property type="project" value="InterPro"/>
</dbReference>
<dbReference type="PANTHER" id="PTHR11771">
    <property type="entry name" value="LIPOXYGENASE"/>
    <property type="match status" value="1"/>
</dbReference>
<dbReference type="InterPro" id="IPR036226">
    <property type="entry name" value="LipOase_C_sf"/>
</dbReference>
<protein>
    <submittedName>
        <fullName evidence="4">Arachidonate 15-lipoxygenase (15-LOX)</fullName>
    </submittedName>
</protein>
<reference evidence="4 5" key="1">
    <citation type="submission" date="2007-06" db="EMBL/GenBank/DDBJ databases">
        <authorList>
            <person name="Shimkets L."/>
            <person name="Ferriera S."/>
            <person name="Johnson J."/>
            <person name="Kravitz S."/>
            <person name="Beeson K."/>
            <person name="Sutton G."/>
            <person name="Rogers Y.-H."/>
            <person name="Friedman R."/>
            <person name="Frazier M."/>
            <person name="Venter J.C."/>
        </authorList>
    </citation>
    <scope>NUCLEOTIDE SEQUENCE [LARGE SCALE GENOMIC DNA]</scope>
    <source>
        <strain evidence="4 5">SIR-1</strain>
    </source>
</reference>
<dbReference type="eggNOG" id="ENOG502Z9KW">
    <property type="taxonomic scope" value="Bacteria"/>
</dbReference>
<dbReference type="GO" id="GO:0046872">
    <property type="term" value="F:metal ion binding"/>
    <property type="evidence" value="ECO:0007669"/>
    <property type="project" value="UniProtKB-KW"/>
</dbReference>
<dbReference type="GO" id="GO:0034440">
    <property type="term" value="P:lipid oxidation"/>
    <property type="evidence" value="ECO:0007669"/>
    <property type="project" value="InterPro"/>
</dbReference>
<evidence type="ECO:0000259" key="3">
    <source>
        <dbReference type="PROSITE" id="PS51393"/>
    </source>
</evidence>
<dbReference type="OrthoDB" id="5912511at2"/>
<dbReference type="InterPro" id="IPR000907">
    <property type="entry name" value="LipOase"/>
</dbReference>
<evidence type="ECO:0000313" key="4">
    <source>
        <dbReference type="EMBL" id="EDM77430.1"/>
    </source>
</evidence>
<dbReference type="InterPro" id="IPR020834">
    <property type="entry name" value="LipOase_CS"/>
</dbReference>
<dbReference type="PROSITE" id="PS00081">
    <property type="entry name" value="LIPOXYGENASE_2"/>
    <property type="match status" value="1"/>
</dbReference>
<dbReference type="InterPro" id="IPR013819">
    <property type="entry name" value="LipOase_C"/>
</dbReference>
<feature type="domain" description="Lipoxygenase" evidence="3">
    <location>
        <begin position="70"/>
        <end position="698"/>
    </location>
</feature>
<dbReference type="Gene3D" id="3.10.450.60">
    <property type="match status" value="1"/>
</dbReference>
<dbReference type="Gene3D" id="1.20.245.10">
    <property type="entry name" value="Lipoxygenase-1, Domain 5"/>
    <property type="match status" value="1"/>
</dbReference>
<dbReference type="Proteomes" id="UP000005801">
    <property type="component" value="Unassembled WGS sequence"/>
</dbReference>
<gene>
    <name evidence="4" type="ORF">PPSIR1_37984</name>
</gene>
<sequence>MTKIKTETLPSIPLDLSPEQARARAFECELARTAYNYTFSYLRPVSLAAKVPPGQGFNEEYVVKFGAAVEAVAENYLAVMKTLLGEELEGQAKKLLWDGVKALRRAVQSAEDESRLELDEASVEGLESLLEVLELPNDLVTILAGLEQSFAAYRRSGPTALLEYPLRDTLVHSARHLLTASSTADFAKLFQTLPQPLSLSIPPRDWMQLGTDEQPWEQDWYFGYEQIAGYNTTRLMGVKSAAEPERGGVELGELLAKMPISDEQLQHSVGDPSLTLEQAVSAKRLYVCDYSMFAGIEAGELFGRQRYLSAPLALFYWNPSPPPGYPPVNEHSDGAMQPVAIQLGQEHHPERTPIFTPADGTKWAVAKYFVQNACGVEHETIAHLTKTHLVIEPMIVATHRRLPSVHPIFVLLQPHFQFTLAINEAAMSSLIIPGGTIPVVLSPSWKGSMDLIRGASEDWRFDEQTPQSLFVRRGVGDDALPQFPFRDDTSLIWAALVKFVRGYIELYYTSDAEVVADAEIQAWVNELSASDCAAVKGMDGLQRMERDGREVAVITTREYLTRVVAMMIYIAGPLHASVNYAQYPLMSFIPSVSGTAYKAPPTASEVVEDPLEWMPPLDIALYQLSFLYILSAIQYDTFGVYSPNPRKPYFLDPAARALVGEFRYELAQIERTIHERNLHRPYPYQLQLPSRMPNSISS</sequence>
<dbReference type="EMBL" id="ABCS01000046">
    <property type="protein sequence ID" value="EDM77430.1"/>
    <property type="molecule type" value="Genomic_DNA"/>
</dbReference>
<evidence type="ECO:0000256" key="1">
    <source>
        <dbReference type="ARBA" id="ARBA00022723"/>
    </source>
</evidence>
<dbReference type="STRING" id="391625.PPSIR1_37984"/>
<dbReference type="Pfam" id="PF00305">
    <property type="entry name" value="Lipoxygenase"/>
    <property type="match status" value="1"/>
</dbReference>
<evidence type="ECO:0000313" key="5">
    <source>
        <dbReference type="Proteomes" id="UP000005801"/>
    </source>
</evidence>
<keyword evidence="5" id="KW-1185">Reference proteome</keyword>
<name>A6G9N6_9BACT</name>
<proteinExistence type="predicted"/>
<keyword evidence="1" id="KW-0479">Metal-binding</keyword>